<dbReference type="Proteomes" id="UP001476950">
    <property type="component" value="Unassembled WGS sequence"/>
</dbReference>
<dbReference type="EMBL" id="JAMPLM010000002">
    <property type="protein sequence ID" value="MEP1057686.1"/>
    <property type="molecule type" value="Genomic_DNA"/>
</dbReference>
<reference evidence="1 2" key="1">
    <citation type="submission" date="2022-04" db="EMBL/GenBank/DDBJ databases">
        <title>Positive selection, recombination, and allopatry shape intraspecific diversity of widespread and dominant cyanobacteria.</title>
        <authorList>
            <person name="Wei J."/>
            <person name="Shu W."/>
            <person name="Hu C."/>
        </authorList>
    </citation>
    <scope>NUCLEOTIDE SEQUENCE [LARGE SCALE GENOMIC DNA]</scope>
    <source>
        <strain evidence="1 2">AS-A4</strain>
    </source>
</reference>
<gene>
    <name evidence="1" type="ORF">NDI38_04490</name>
</gene>
<organism evidence="1 2">
    <name type="scientific">Stenomitos frigidus AS-A4</name>
    <dbReference type="NCBI Taxonomy" id="2933935"/>
    <lineage>
        <taxon>Bacteria</taxon>
        <taxon>Bacillati</taxon>
        <taxon>Cyanobacteriota</taxon>
        <taxon>Cyanophyceae</taxon>
        <taxon>Leptolyngbyales</taxon>
        <taxon>Leptolyngbyaceae</taxon>
        <taxon>Stenomitos</taxon>
    </lineage>
</organism>
<sequence length="54" mass="5547">MVTSMDYIALDPIGVYWLGINGIVAVDDDAVPYPSAGEVALILEKPIGVSGAIG</sequence>
<evidence type="ECO:0000313" key="1">
    <source>
        <dbReference type="EMBL" id="MEP1057686.1"/>
    </source>
</evidence>
<comment type="caution">
    <text evidence="1">The sequence shown here is derived from an EMBL/GenBank/DDBJ whole genome shotgun (WGS) entry which is preliminary data.</text>
</comment>
<evidence type="ECO:0000313" key="2">
    <source>
        <dbReference type="Proteomes" id="UP001476950"/>
    </source>
</evidence>
<name>A0ABV0KEM6_9CYAN</name>
<proteinExistence type="predicted"/>
<protein>
    <submittedName>
        <fullName evidence="1">Uncharacterized protein</fullName>
    </submittedName>
</protein>
<keyword evidence="2" id="KW-1185">Reference proteome</keyword>
<dbReference type="RefSeq" id="WP_190450705.1">
    <property type="nucleotide sequence ID" value="NZ_JAMPLM010000002.1"/>
</dbReference>
<accession>A0ABV0KEM6</accession>